<dbReference type="CDD" id="cd04647">
    <property type="entry name" value="LbH_MAT_like"/>
    <property type="match status" value="1"/>
</dbReference>
<gene>
    <name evidence="3" type="ORF">BEUL_1737</name>
</gene>
<keyword evidence="2" id="KW-0677">Repeat</keyword>
<dbReference type="InterPro" id="IPR001451">
    <property type="entry name" value="Hexapep"/>
</dbReference>
<dbReference type="InterPro" id="IPR011004">
    <property type="entry name" value="Trimer_LpxA-like_sf"/>
</dbReference>
<accession>A0A261G5T4</accession>
<reference evidence="3 4" key="1">
    <citation type="journal article" date="2017" name="BMC Genomics">
        <title>Comparative genomic and phylogenomic analyses of the Bifidobacteriaceae family.</title>
        <authorList>
            <person name="Lugli G.A."/>
            <person name="Milani C."/>
            <person name="Turroni F."/>
            <person name="Duranti S."/>
            <person name="Mancabelli L."/>
            <person name="Mangifesta M."/>
            <person name="Ferrario C."/>
            <person name="Modesto M."/>
            <person name="Mattarelli P."/>
            <person name="Jiri K."/>
            <person name="van Sinderen D."/>
            <person name="Ventura M."/>
        </authorList>
    </citation>
    <scope>NUCLEOTIDE SEQUENCE [LARGE SCALE GENOMIC DNA]</scope>
    <source>
        <strain evidence="3 4">DSM 100216</strain>
    </source>
</reference>
<dbReference type="Gene3D" id="2.160.10.10">
    <property type="entry name" value="Hexapeptide repeat proteins"/>
    <property type="match status" value="1"/>
</dbReference>
<comment type="caution">
    <text evidence="3">The sequence shown here is derived from an EMBL/GenBank/DDBJ whole genome shotgun (WGS) entry which is preliminary data.</text>
</comment>
<evidence type="ECO:0000256" key="2">
    <source>
        <dbReference type="ARBA" id="ARBA00022737"/>
    </source>
</evidence>
<sequence>MPSWLRVILLNKSGYDIDSTALIRSGIRFYVSDLQMETGSFLGNNCALYSSVRFPCKVIIGQNSKIAPEVVFCGSTHEIGTPNCRAGKVFNKDIVIGDGCWVGTRSILLPGVTIGSGSIIAAGAVVASNIPENELWGGVPAKKIRSL</sequence>
<dbReference type="EMBL" id="MWWZ01000009">
    <property type="protein sequence ID" value="OZG66573.1"/>
    <property type="molecule type" value="Genomic_DNA"/>
</dbReference>
<dbReference type="SUPFAM" id="SSF51161">
    <property type="entry name" value="Trimeric LpxA-like enzymes"/>
    <property type="match status" value="1"/>
</dbReference>
<evidence type="ECO:0000313" key="3">
    <source>
        <dbReference type="EMBL" id="OZG66573.1"/>
    </source>
</evidence>
<name>A0A261G5T4_9BIFI</name>
<dbReference type="InterPro" id="IPR051159">
    <property type="entry name" value="Hexapeptide_acetyltransf"/>
</dbReference>
<dbReference type="PANTHER" id="PTHR23416">
    <property type="entry name" value="SIALIC ACID SYNTHASE-RELATED"/>
    <property type="match status" value="1"/>
</dbReference>
<keyword evidence="1 3" id="KW-0808">Transferase</keyword>
<proteinExistence type="predicted"/>
<dbReference type="Proteomes" id="UP000216057">
    <property type="component" value="Unassembled WGS sequence"/>
</dbReference>
<protein>
    <submittedName>
        <fullName evidence="3">Acetyltransferase</fullName>
    </submittedName>
</protein>
<organism evidence="3 4">
    <name type="scientific">Bifidobacterium eulemuris</name>
    <dbReference type="NCBI Taxonomy" id="1765219"/>
    <lineage>
        <taxon>Bacteria</taxon>
        <taxon>Bacillati</taxon>
        <taxon>Actinomycetota</taxon>
        <taxon>Actinomycetes</taxon>
        <taxon>Bifidobacteriales</taxon>
        <taxon>Bifidobacteriaceae</taxon>
        <taxon>Bifidobacterium</taxon>
    </lineage>
</organism>
<dbReference type="AlphaFoldDB" id="A0A261G5T4"/>
<dbReference type="PROSITE" id="PS00101">
    <property type="entry name" value="HEXAPEP_TRANSFERASES"/>
    <property type="match status" value="1"/>
</dbReference>
<dbReference type="PANTHER" id="PTHR23416:SF54">
    <property type="entry name" value="ACETYLTRANSFERASE, CYSE_LACA_LPXA_NODL FAMILY (AFU_ORTHOLOGUE AFUA_2G08430)-RELATED"/>
    <property type="match status" value="1"/>
</dbReference>
<dbReference type="InterPro" id="IPR018357">
    <property type="entry name" value="Hexapep_transf_CS"/>
</dbReference>
<dbReference type="GO" id="GO:0008374">
    <property type="term" value="F:O-acyltransferase activity"/>
    <property type="evidence" value="ECO:0007669"/>
    <property type="project" value="TreeGrafter"/>
</dbReference>
<evidence type="ECO:0000256" key="1">
    <source>
        <dbReference type="ARBA" id="ARBA00022679"/>
    </source>
</evidence>
<dbReference type="Pfam" id="PF00132">
    <property type="entry name" value="Hexapep"/>
    <property type="match status" value="1"/>
</dbReference>
<evidence type="ECO:0000313" key="4">
    <source>
        <dbReference type="Proteomes" id="UP000216057"/>
    </source>
</evidence>